<dbReference type="PRINTS" id="PR00260">
    <property type="entry name" value="CHEMTRNSDUCR"/>
</dbReference>
<dbReference type="InterPro" id="IPR004089">
    <property type="entry name" value="MCPsignal_dom"/>
</dbReference>
<sequence length="624" mass="66637">MNISLKQKLIGACLAAIVLMAAVLSTLTASQTHTQTLKNVKSRVGITTSLTSENINAWFGSKIAAVEGFAKTAPWDDTAQALKLTKMSADFSITFYGKADGNIYLSNGETPPIDPRSRPWYTLAKETNRSVITDKYVDAITGKLMVTVASPVMVNGRFDGVIGGDLPLDKLLESISQIKVGQNAFVMLLDAKSQLLAHPSGHLTGKSINQYNRELNPTIIVNAVKSGDLVTLPMDGKEKFYYFSALPNSDWVIGIELDSETEMSAYHDMMFDSAALGIVLALVIILSAAWLVNYLFRDLQRVSEAMEEIASGEADLTQRLEPNSNDEVGRLAVNFNTFVGNIFTTLSAVKQVSESLSQQASVSAEFTKTSSERIRLQQDEINMVATAINEMSAATQEIAGNAETTAHLSGEAVTCSQSGAGQVTQSQNSISNLSQEVETATNVITELNQHAQSISSILATIQDIAEQTNLLALNAAIEAARAGEQGRGFAVVADEVRVLSQRTHDSTREIQSMIETLQNTTGSAVTIMNDSRHLAGTSVDDAISATASLSQITSAVSSISDMATQIASAAEEQSLVTSEITRNTQGIKDASDLLAEEATAAAAQASELSNLSGQLSKEISRFGL</sequence>
<keyword evidence="6 11" id="KW-1133">Transmembrane helix</keyword>
<proteinExistence type="inferred from homology"/>
<keyword evidence="8 10" id="KW-0807">Transducer</keyword>
<evidence type="ECO:0000256" key="10">
    <source>
        <dbReference type="PROSITE-ProRule" id="PRU00284"/>
    </source>
</evidence>
<evidence type="ECO:0000256" key="8">
    <source>
        <dbReference type="ARBA" id="ARBA00023224"/>
    </source>
</evidence>
<feature type="signal peptide" evidence="12">
    <location>
        <begin position="1"/>
        <end position="21"/>
    </location>
</feature>
<comment type="similarity">
    <text evidence="9">Belongs to the methyl-accepting chemotaxis (MCP) protein family.</text>
</comment>
<feature type="domain" description="HAMP" evidence="14">
    <location>
        <begin position="293"/>
        <end position="347"/>
    </location>
</feature>
<dbReference type="SUPFAM" id="SSF58104">
    <property type="entry name" value="Methyl-accepting chemotaxis protein (MCP) signaling domain"/>
    <property type="match status" value="1"/>
</dbReference>
<dbReference type="OrthoDB" id="2489132at2"/>
<keyword evidence="12" id="KW-0732">Signal</keyword>
<dbReference type="GO" id="GO:0006935">
    <property type="term" value="P:chemotaxis"/>
    <property type="evidence" value="ECO:0007669"/>
    <property type="project" value="UniProtKB-KW"/>
</dbReference>
<dbReference type="Pfam" id="PF02743">
    <property type="entry name" value="dCache_1"/>
    <property type="match status" value="1"/>
</dbReference>
<protein>
    <submittedName>
        <fullName evidence="15">Chemotaxis protein</fullName>
    </submittedName>
</protein>
<evidence type="ECO:0000313" key="16">
    <source>
        <dbReference type="Proteomes" id="UP000094936"/>
    </source>
</evidence>
<dbReference type="PROSITE" id="PS50885">
    <property type="entry name" value="HAMP"/>
    <property type="match status" value="1"/>
</dbReference>
<dbReference type="Proteomes" id="UP000094936">
    <property type="component" value="Unassembled WGS sequence"/>
</dbReference>
<gene>
    <name evidence="15" type="ORF">A8L45_14635</name>
</gene>
<evidence type="ECO:0000256" key="2">
    <source>
        <dbReference type="ARBA" id="ARBA00004651"/>
    </source>
</evidence>
<evidence type="ECO:0000256" key="7">
    <source>
        <dbReference type="ARBA" id="ARBA00023136"/>
    </source>
</evidence>
<evidence type="ECO:0000259" key="14">
    <source>
        <dbReference type="PROSITE" id="PS50885"/>
    </source>
</evidence>
<dbReference type="PANTHER" id="PTHR32089:SF117">
    <property type="entry name" value="METHYL ACCEPTING SENSORY TRANSDUCER WITH CACHE_1 SMALL MOLECULE BINDING DOMAIN"/>
    <property type="match status" value="1"/>
</dbReference>
<dbReference type="Pfam" id="PF00015">
    <property type="entry name" value="MCPsignal"/>
    <property type="match status" value="1"/>
</dbReference>
<dbReference type="RefSeq" id="WP_068903562.1">
    <property type="nucleotide sequence ID" value="NZ_JBHUIF010000028.1"/>
</dbReference>
<keyword evidence="3" id="KW-1003">Cell membrane</keyword>
<evidence type="ECO:0000313" key="15">
    <source>
        <dbReference type="EMBL" id="ODA31854.1"/>
    </source>
</evidence>
<keyword evidence="5 11" id="KW-0812">Transmembrane</keyword>
<evidence type="ECO:0000256" key="3">
    <source>
        <dbReference type="ARBA" id="ARBA00022475"/>
    </source>
</evidence>
<dbReference type="CDD" id="cd12913">
    <property type="entry name" value="PDC1_MCP_like"/>
    <property type="match status" value="1"/>
</dbReference>
<dbReference type="InterPro" id="IPR029151">
    <property type="entry name" value="Sensor-like_sf"/>
</dbReference>
<evidence type="ECO:0000256" key="1">
    <source>
        <dbReference type="ARBA" id="ARBA00004533"/>
    </source>
</evidence>
<dbReference type="STRING" id="1080227.A8L45_14635"/>
<dbReference type="PROSITE" id="PS50111">
    <property type="entry name" value="CHEMOTAXIS_TRANSDUC_2"/>
    <property type="match status" value="1"/>
</dbReference>
<keyword evidence="4" id="KW-0145">Chemotaxis</keyword>
<evidence type="ECO:0000256" key="5">
    <source>
        <dbReference type="ARBA" id="ARBA00022692"/>
    </source>
</evidence>
<dbReference type="SUPFAM" id="SSF103190">
    <property type="entry name" value="Sensory domain-like"/>
    <property type="match status" value="1"/>
</dbReference>
<dbReference type="CDD" id="cd18774">
    <property type="entry name" value="PDC2_HK_sensor"/>
    <property type="match status" value="1"/>
</dbReference>
<dbReference type="SMART" id="SM00283">
    <property type="entry name" value="MA"/>
    <property type="match status" value="1"/>
</dbReference>
<feature type="transmembrane region" description="Helical" evidence="11">
    <location>
        <begin position="274"/>
        <end position="296"/>
    </location>
</feature>
<dbReference type="Pfam" id="PF00672">
    <property type="entry name" value="HAMP"/>
    <property type="match status" value="1"/>
</dbReference>
<dbReference type="GO" id="GO:0005886">
    <property type="term" value="C:plasma membrane"/>
    <property type="evidence" value="ECO:0007669"/>
    <property type="project" value="UniProtKB-SubCell"/>
</dbReference>
<evidence type="ECO:0000256" key="6">
    <source>
        <dbReference type="ARBA" id="ARBA00022989"/>
    </source>
</evidence>
<dbReference type="GO" id="GO:0007165">
    <property type="term" value="P:signal transduction"/>
    <property type="evidence" value="ECO:0007669"/>
    <property type="project" value="UniProtKB-KW"/>
</dbReference>
<dbReference type="InterPro" id="IPR033479">
    <property type="entry name" value="dCache_1"/>
</dbReference>
<evidence type="ECO:0000259" key="13">
    <source>
        <dbReference type="PROSITE" id="PS50111"/>
    </source>
</evidence>
<dbReference type="FunFam" id="1.10.287.950:FF:000001">
    <property type="entry name" value="Methyl-accepting chemotaxis sensory transducer"/>
    <property type="match status" value="1"/>
</dbReference>
<accession>A0A1C3EF78</accession>
<keyword evidence="16" id="KW-1185">Reference proteome</keyword>
<evidence type="ECO:0000256" key="4">
    <source>
        <dbReference type="ARBA" id="ARBA00022500"/>
    </source>
</evidence>
<dbReference type="Gene3D" id="1.10.287.950">
    <property type="entry name" value="Methyl-accepting chemotaxis protein"/>
    <property type="match status" value="1"/>
</dbReference>
<feature type="chain" id="PRO_5008673037" evidence="12">
    <location>
        <begin position="22"/>
        <end position="624"/>
    </location>
</feature>
<dbReference type="EMBL" id="LYBM01000028">
    <property type="protein sequence ID" value="ODA31854.1"/>
    <property type="molecule type" value="Genomic_DNA"/>
</dbReference>
<name>A0A1C3EF78_9GAMM</name>
<organism evidence="15 16">
    <name type="scientific">Veronia pacifica</name>
    <dbReference type="NCBI Taxonomy" id="1080227"/>
    <lineage>
        <taxon>Bacteria</taxon>
        <taxon>Pseudomonadati</taxon>
        <taxon>Pseudomonadota</taxon>
        <taxon>Gammaproteobacteria</taxon>
        <taxon>Vibrionales</taxon>
        <taxon>Vibrionaceae</taxon>
        <taxon>Veronia</taxon>
    </lineage>
</organism>
<feature type="domain" description="Methyl-accepting transducer" evidence="13">
    <location>
        <begin position="352"/>
        <end position="588"/>
    </location>
</feature>
<dbReference type="SMART" id="SM00304">
    <property type="entry name" value="HAMP"/>
    <property type="match status" value="2"/>
</dbReference>
<dbReference type="AlphaFoldDB" id="A0A1C3EF78"/>
<dbReference type="GO" id="GO:0004888">
    <property type="term" value="F:transmembrane signaling receptor activity"/>
    <property type="evidence" value="ECO:0007669"/>
    <property type="project" value="InterPro"/>
</dbReference>
<dbReference type="PANTHER" id="PTHR32089">
    <property type="entry name" value="METHYL-ACCEPTING CHEMOTAXIS PROTEIN MCPB"/>
    <property type="match status" value="1"/>
</dbReference>
<dbReference type="CDD" id="cd06225">
    <property type="entry name" value="HAMP"/>
    <property type="match status" value="1"/>
</dbReference>
<dbReference type="InterPro" id="IPR004090">
    <property type="entry name" value="Chemotax_Me-accpt_rcpt"/>
</dbReference>
<dbReference type="InterPro" id="IPR003660">
    <property type="entry name" value="HAMP_dom"/>
</dbReference>
<reference evidence="15 16" key="1">
    <citation type="submission" date="2016-05" db="EMBL/GenBank/DDBJ databases">
        <title>Genomic Taxonomy of the Vibrionaceae.</title>
        <authorList>
            <person name="Gomez-Gil B."/>
            <person name="Enciso-Ibarra J."/>
        </authorList>
    </citation>
    <scope>NUCLEOTIDE SEQUENCE [LARGE SCALE GENOMIC DNA]</scope>
    <source>
        <strain evidence="15 16">CAIM 1920</strain>
    </source>
</reference>
<comment type="subcellular location">
    <subcellularLocation>
        <location evidence="1">Cell inner membrane</location>
    </subcellularLocation>
    <subcellularLocation>
        <location evidence="2">Cell membrane</location>
        <topology evidence="2">Multi-pass membrane protein</topology>
    </subcellularLocation>
</comment>
<dbReference type="CDD" id="cd11386">
    <property type="entry name" value="MCP_signal"/>
    <property type="match status" value="1"/>
</dbReference>
<dbReference type="Gene3D" id="3.30.450.20">
    <property type="entry name" value="PAS domain"/>
    <property type="match status" value="2"/>
</dbReference>
<keyword evidence="7 11" id="KW-0472">Membrane</keyword>
<evidence type="ECO:0000256" key="12">
    <source>
        <dbReference type="SAM" id="SignalP"/>
    </source>
</evidence>
<comment type="caution">
    <text evidence="15">The sequence shown here is derived from an EMBL/GenBank/DDBJ whole genome shotgun (WGS) entry which is preliminary data.</text>
</comment>
<evidence type="ECO:0000256" key="9">
    <source>
        <dbReference type="ARBA" id="ARBA00029447"/>
    </source>
</evidence>
<evidence type="ECO:0000256" key="11">
    <source>
        <dbReference type="SAM" id="Phobius"/>
    </source>
</evidence>